<dbReference type="GO" id="GO:0015846">
    <property type="term" value="P:polyamine transport"/>
    <property type="evidence" value="ECO:0007669"/>
    <property type="project" value="InterPro"/>
</dbReference>
<reference evidence="7 8" key="1">
    <citation type="submission" date="2019-07" db="EMBL/GenBank/DDBJ databases">
        <title>Draft genome sequence of Brevibacterium aurantiacum XU54 isolated from Xinjiang China.</title>
        <authorList>
            <person name="Xu X."/>
        </authorList>
    </citation>
    <scope>NUCLEOTIDE SEQUENCE [LARGE SCALE GENOMIC DNA]</scope>
    <source>
        <strain evidence="7 8">XU54</strain>
    </source>
</reference>
<keyword evidence="3" id="KW-0732">Signal</keyword>
<evidence type="ECO:0000256" key="4">
    <source>
        <dbReference type="ARBA" id="ARBA00022764"/>
    </source>
</evidence>
<dbReference type="AlphaFoldDB" id="A0A556CI04"/>
<evidence type="ECO:0000256" key="5">
    <source>
        <dbReference type="PIRSR" id="PIRSR019574-1"/>
    </source>
</evidence>
<comment type="caution">
    <text evidence="7">The sequence shown here is derived from an EMBL/GenBank/DDBJ whole genome shotgun (WGS) entry which is preliminary data.</text>
</comment>
<dbReference type="PIRSF" id="PIRSF019574">
    <property type="entry name" value="Periplasmic_polyamine_BP"/>
    <property type="match status" value="1"/>
</dbReference>
<protein>
    <submittedName>
        <fullName evidence="7">Spermidine/putrescine ABC transporter substrate-binding protein</fullName>
    </submittedName>
</protein>
<dbReference type="PANTHER" id="PTHR30222">
    <property type="entry name" value="SPERMIDINE/PUTRESCINE-BINDING PERIPLASMIC PROTEIN"/>
    <property type="match status" value="1"/>
</dbReference>
<feature type="binding site" evidence="5">
    <location>
        <begin position="205"/>
        <end position="208"/>
    </location>
    <ligand>
        <name>spermidine</name>
        <dbReference type="ChEBI" id="CHEBI:57834"/>
    </ligand>
</feature>
<proteinExistence type="predicted"/>
<dbReference type="InterPro" id="IPR006059">
    <property type="entry name" value="SBP"/>
</dbReference>
<evidence type="ECO:0000256" key="2">
    <source>
        <dbReference type="ARBA" id="ARBA00022448"/>
    </source>
</evidence>
<keyword evidence="4" id="KW-0574">Periplasm</keyword>
<dbReference type="OrthoDB" id="9769319at2"/>
<dbReference type="Pfam" id="PF13416">
    <property type="entry name" value="SBP_bac_8"/>
    <property type="match status" value="1"/>
</dbReference>
<evidence type="ECO:0000313" key="7">
    <source>
        <dbReference type="EMBL" id="TSI17065.1"/>
    </source>
</evidence>
<organism evidence="7 8">
    <name type="scientific">Brevibacterium aurantiacum</name>
    <dbReference type="NCBI Taxonomy" id="273384"/>
    <lineage>
        <taxon>Bacteria</taxon>
        <taxon>Bacillati</taxon>
        <taxon>Actinomycetota</taxon>
        <taxon>Actinomycetes</taxon>
        <taxon>Micrococcales</taxon>
        <taxon>Brevibacteriaceae</taxon>
        <taxon>Brevibacterium</taxon>
    </lineage>
</organism>
<keyword evidence="2" id="KW-0813">Transport</keyword>
<evidence type="ECO:0000256" key="1">
    <source>
        <dbReference type="ARBA" id="ARBA00004418"/>
    </source>
</evidence>
<dbReference type="PANTHER" id="PTHR30222:SF17">
    <property type="entry name" value="SPERMIDINE_PUTRESCINE-BINDING PERIPLASMIC PROTEIN"/>
    <property type="match status" value="1"/>
</dbReference>
<dbReference type="Gene3D" id="3.40.190.10">
    <property type="entry name" value="Periplasmic binding protein-like II"/>
    <property type="match status" value="2"/>
</dbReference>
<dbReference type="GO" id="GO:0019808">
    <property type="term" value="F:polyamine binding"/>
    <property type="evidence" value="ECO:0007669"/>
    <property type="project" value="InterPro"/>
</dbReference>
<gene>
    <name evidence="7" type="ORF">FO013_09705</name>
</gene>
<comment type="subcellular location">
    <subcellularLocation>
        <location evidence="1">Periplasm</location>
    </subcellularLocation>
</comment>
<accession>A0A556CI04</accession>
<dbReference type="SUPFAM" id="SSF53850">
    <property type="entry name" value="Periplasmic binding protein-like II"/>
    <property type="match status" value="1"/>
</dbReference>
<evidence type="ECO:0000256" key="6">
    <source>
        <dbReference type="SAM" id="MobiDB-lite"/>
    </source>
</evidence>
<evidence type="ECO:0000313" key="8">
    <source>
        <dbReference type="Proteomes" id="UP000316406"/>
    </source>
</evidence>
<sequence length="390" mass="42703">MSEMAGRIPDVHFLAPRAASTRLSRRALLAGFGVVGLGALSACGRNTTMAASPPTDGELESKLNLYSWGDYDNPELIEAFKAKNDVLVQVDSYGSNEELIAKLSTSRGTSGYDVVVPTGSNIPQMLKHDLLQELDLDLIPNFTHMDPNFTHQYFDPDNTYSICKAWGTTGFVYNTKKITHEMTSWQDFIDTAQKEAAGTTSLLEDPWEVSAIALAALGYSLNTQDEKELEEARRVVLDKLAPNTKAYIGNVATGMIQGSFTLLQAFNGDARQGLSEAADPENWKFVFPTPSANLWMDCWAIATGAQHPDSAHAFINQMISPETAVEQLDYIGYPIGTKGLAEQAKKAELDEQDLIFPAQKVLDRLEPSKQTPADQIRTKIYADAQARSGA</sequence>
<dbReference type="Proteomes" id="UP000316406">
    <property type="component" value="Unassembled WGS sequence"/>
</dbReference>
<evidence type="ECO:0000256" key="3">
    <source>
        <dbReference type="ARBA" id="ARBA00022729"/>
    </source>
</evidence>
<dbReference type="CDD" id="cd13590">
    <property type="entry name" value="PBP2_PotD_PotF_like"/>
    <property type="match status" value="1"/>
</dbReference>
<dbReference type="PRINTS" id="PR00909">
    <property type="entry name" value="SPERMDNBNDNG"/>
</dbReference>
<dbReference type="EMBL" id="VLTK01000004">
    <property type="protein sequence ID" value="TSI17065.1"/>
    <property type="molecule type" value="Genomic_DNA"/>
</dbReference>
<feature type="region of interest" description="Disordered" evidence="6">
    <location>
        <begin position="366"/>
        <end position="390"/>
    </location>
</feature>
<dbReference type="InterPro" id="IPR001188">
    <property type="entry name" value="Sperm_putr-bd"/>
</dbReference>
<keyword evidence="8" id="KW-1185">Reference proteome</keyword>
<name>A0A556CI04_BREAU</name>
<dbReference type="GO" id="GO:0042597">
    <property type="term" value="C:periplasmic space"/>
    <property type="evidence" value="ECO:0007669"/>
    <property type="project" value="UniProtKB-SubCell"/>
</dbReference>